<dbReference type="RefSeq" id="WP_099155915.1">
    <property type="nucleotide sequence ID" value="NZ_PDUD01000082.1"/>
</dbReference>
<feature type="domain" description="Putative beta-lactamase-inhibitor-like PepSY-like" evidence="2">
    <location>
        <begin position="30"/>
        <end position="86"/>
    </location>
</feature>
<dbReference type="Proteomes" id="UP000223913">
    <property type="component" value="Unassembled WGS sequence"/>
</dbReference>
<protein>
    <recommendedName>
        <fullName evidence="2">Putative beta-lactamase-inhibitor-like PepSY-like domain-containing protein</fullName>
    </recommendedName>
</protein>
<organism evidence="3 4">
    <name type="scientific">Flavilitoribacter nigricans (strain ATCC 23147 / DSM 23189 / NBRC 102662 / NCIMB 1420 / SS-2)</name>
    <name type="common">Lewinella nigricans</name>
    <dbReference type="NCBI Taxonomy" id="1122177"/>
    <lineage>
        <taxon>Bacteria</taxon>
        <taxon>Pseudomonadati</taxon>
        <taxon>Bacteroidota</taxon>
        <taxon>Saprospiria</taxon>
        <taxon>Saprospirales</taxon>
        <taxon>Lewinellaceae</taxon>
        <taxon>Flavilitoribacter</taxon>
    </lineage>
</organism>
<dbReference type="PROSITE" id="PS51257">
    <property type="entry name" value="PROKAR_LIPOPROTEIN"/>
    <property type="match status" value="1"/>
</dbReference>
<dbReference type="Gene3D" id="3.40.1420.30">
    <property type="match status" value="1"/>
</dbReference>
<proteinExistence type="predicted"/>
<keyword evidence="4" id="KW-1185">Reference proteome</keyword>
<comment type="caution">
    <text evidence="3">The sequence shown here is derived from an EMBL/GenBank/DDBJ whole genome shotgun (WGS) entry which is preliminary data.</text>
</comment>
<keyword evidence="1" id="KW-0732">Signal</keyword>
<sequence>MRRLLFILALLFSFSFGFTACDSGEAGDDDIEVADLPQSITSYVTQNYPGATIEEAEREEEDDKIYYEIELSSGEELRFDSAGSFIGMGD</sequence>
<reference evidence="3 4" key="1">
    <citation type="submission" date="2017-10" db="EMBL/GenBank/DDBJ databases">
        <title>The draft genome sequence of Lewinella nigricans NBRC 102662.</title>
        <authorList>
            <person name="Wang K."/>
        </authorList>
    </citation>
    <scope>NUCLEOTIDE SEQUENCE [LARGE SCALE GENOMIC DNA]</scope>
    <source>
        <strain evidence="3 4">NBRC 102662</strain>
    </source>
</reference>
<feature type="signal peptide" evidence="1">
    <location>
        <begin position="1"/>
        <end position="20"/>
    </location>
</feature>
<evidence type="ECO:0000259" key="2">
    <source>
        <dbReference type="Pfam" id="PF11396"/>
    </source>
</evidence>
<dbReference type="Pfam" id="PF11396">
    <property type="entry name" value="PepSY_like"/>
    <property type="match status" value="1"/>
</dbReference>
<evidence type="ECO:0000256" key="1">
    <source>
        <dbReference type="SAM" id="SignalP"/>
    </source>
</evidence>
<name>A0A2D0MWM9_FLAN2</name>
<evidence type="ECO:0000313" key="3">
    <source>
        <dbReference type="EMBL" id="PHN00681.1"/>
    </source>
</evidence>
<dbReference type="OrthoDB" id="710080at2"/>
<feature type="chain" id="PRO_5013152623" description="Putative beta-lactamase-inhibitor-like PepSY-like domain-containing protein" evidence="1">
    <location>
        <begin position="21"/>
        <end position="90"/>
    </location>
</feature>
<dbReference type="InterPro" id="IPR021533">
    <property type="entry name" value="PepSY-like"/>
</dbReference>
<dbReference type="SUPFAM" id="SSF160574">
    <property type="entry name" value="BT0923-like"/>
    <property type="match status" value="1"/>
</dbReference>
<gene>
    <name evidence="3" type="ORF">CRP01_41000</name>
</gene>
<dbReference type="EMBL" id="PDUD01000082">
    <property type="protein sequence ID" value="PHN00681.1"/>
    <property type="molecule type" value="Genomic_DNA"/>
</dbReference>
<dbReference type="AlphaFoldDB" id="A0A2D0MWM9"/>
<accession>A0A2D0MWM9</accession>
<evidence type="ECO:0000313" key="4">
    <source>
        <dbReference type="Proteomes" id="UP000223913"/>
    </source>
</evidence>